<comment type="caution">
    <text evidence="8">The sequence shown here is derived from an EMBL/GenBank/DDBJ whole genome shotgun (WGS) entry which is preliminary data.</text>
</comment>
<feature type="transmembrane region" description="Helical" evidence="6">
    <location>
        <begin position="212"/>
        <end position="234"/>
    </location>
</feature>
<dbReference type="STRING" id="195883.A0A482X3J3"/>
<dbReference type="EMBL" id="QKKF02019433">
    <property type="protein sequence ID" value="RZF39960.1"/>
    <property type="molecule type" value="Genomic_DNA"/>
</dbReference>
<feature type="transmembrane region" description="Helical" evidence="6">
    <location>
        <begin position="358"/>
        <end position="380"/>
    </location>
</feature>
<feature type="transmembrane region" description="Helical" evidence="6">
    <location>
        <begin position="127"/>
        <end position="147"/>
    </location>
</feature>
<feature type="transmembrane region" description="Helical" evidence="6">
    <location>
        <begin position="184"/>
        <end position="205"/>
    </location>
</feature>
<dbReference type="InterPro" id="IPR020846">
    <property type="entry name" value="MFS_dom"/>
</dbReference>
<dbReference type="GO" id="GO:0022857">
    <property type="term" value="F:transmembrane transporter activity"/>
    <property type="evidence" value="ECO:0007669"/>
    <property type="project" value="InterPro"/>
</dbReference>
<sequence>MTQQQNGDVTAANKQEKQQSAHEDLVQKSMGDFGPWQVWICLFLSIVKIPVAWCQLGIVFLAAPMHFQCATTDNATEYDGSDSTWNEACFTTGHQPCKRWLYDRSVFRETIISEWDLVCDRKQLANVAQMILMIGILVGNLSFSIAADRFGRKAPVIFAGVMQMITGVATAMMPWLSAFFVFRFLQAVAVGGTMTVSFVLCMEFLGGKWRTIISSLTHVPFNIGQMTMVVIAYYTRDWRLYQLAVSLPCVLFIFYIWLIPESPRWLLAVGKHKKALKILEDAARKNKNPLPSLPDLGNGTKKKESKDENDLENKVGIFDLVRTPNMRKRTFVVCFDWAACGLCFYGLTQYVSHVGGNIFLNVAISGSLVVPGMLLSIYCMESLGRRMTLAGGQSLSALACFLLMLYESSNLAWSDVMLGSIGILGCGISFPTLYLFTGEFYPTVIRNIGVGTGSLCARIGSMVAPFVASLNTIHPLLPPLAFAIISLIGAAVGLYLPETYNCDLPQTIEEGENFGIKRKKDVTSGTGNAAFTSDDSVY</sequence>
<feature type="transmembrane region" description="Helical" evidence="6">
    <location>
        <begin position="154"/>
        <end position="178"/>
    </location>
</feature>
<keyword evidence="2 6" id="KW-0812">Transmembrane</keyword>
<feature type="transmembrane region" description="Helical" evidence="6">
    <location>
        <begin position="412"/>
        <end position="436"/>
    </location>
</feature>
<evidence type="ECO:0000256" key="4">
    <source>
        <dbReference type="ARBA" id="ARBA00023136"/>
    </source>
</evidence>
<evidence type="ECO:0000256" key="3">
    <source>
        <dbReference type="ARBA" id="ARBA00022989"/>
    </source>
</evidence>
<protein>
    <recommendedName>
        <fullName evidence="7">Major facilitator superfamily (MFS) profile domain-containing protein</fullName>
    </recommendedName>
</protein>
<dbReference type="GO" id="GO:0016020">
    <property type="term" value="C:membrane"/>
    <property type="evidence" value="ECO:0007669"/>
    <property type="project" value="UniProtKB-SubCell"/>
</dbReference>
<feature type="transmembrane region" description="Helical" evidence="6">
    <location>
        <begin position="448"/>
        <end position="470"/>
    </location>
</feature>
<dbReference type="Proteomes" id="UP000291343">
    <property type="component" value="Unassembled WGS sequence"/>
</dbReference>
<dbReference type="PANTHER" id="PTHR24064">
    <property type="entry name" value="SOLUTE CARRIER FAMILY 22 MEMBER"/>
    <property type="match status" value="1"/>
</dbReference>
<comment type="subcellular location">
    <subcellularLocation>
        <location evidence="1">Membrane</location>
        <topology evidence="1">Multi-pass membrane protein</topology>
    </subcellularLocation>
</comment>
<dbReference type="Pfam" id="PF00083">
    <property type="entry name" value="Sugar_tr"/>
    <property type="match status" value="1"/>
</dbReference>
<name>A0A482X3J3_LAOST</name>
<feature type="transmembrane region" description="Helical" evidence="6">
    <location>
        <begin position="38"/>
        <end position="63"/>
    </location>
</feature>
<dbReference type="Gene3D" id="1.20.1250.20">
    <property type="entry name" value="MFS general substrate transporter like domains"/>
    <property type="match status" value="1"/>
</dbReference>
<dbReference type="CDD" id="cd17317">
    <property type="entry name" value="MFS_SLC22"/>
    <property type="match status" value="1"/>
</dbReference>
<feature type="region of interest" description="Disordered" evidence="5">
    <location>
        <begin position="289"/>
        <end position="308"/>
    </location>
</feature>
<feature type="domain" description="Major facilitator superfamily (MFS) profile" evidence="7">
    <location>
        <begin position="58"/>
        <end position="501"/>
    </location>
</feature>
<feature type="transmembrane region" description="Helical" evidence="6">
    <location>
        <begin position="476"/>
        <end position="496"/>
    </location>
</feature>
<gene>
    <name evidence="8" type="ORF">LSTR_LSTR002363</name>
</gene>
<keyword evidence="3 6" id="KW-1133">Transmembrane helix</keyword>
<proteinExistence type="predicted"/>
<dbReference type="InParanoid" id="A0A482X3J3"/>
<evidence type="ECO:0000313" key="8">
    <source>
        <dbReference type="EMBL" id="RZF39960.1"/>
    </source>
</evidence>
<feature type="transmembrane region" description="Helical" evidence="6">
    <location>
        <begin position="240"/>
        <end position="258"/>
    </location>
</feature>
<dbReference type="PROSITE" id="PS00216">
    <property type="entry name" value="SUGAR_TRANSPORT_1"/>
    <property type="match status" value="1"/>
</dbReference>
<dbReference type="PROSITE" id="PS50850">
    <property type="entry name" value="MFS"/>
    <property type="match status" value="1"/>
</dbReference>
<organism evidence="8 9">
    <name type="scientific">Laodelphax striatellus</name>
    <name type="common">Small brown planthopper</name>
    <name type="synonym">Delphax striatella</name>
    <dbReference type="NCBI Taxonomy" id="195883"/>
    <lineage>
        <taxon>Eukaryota</taxon>
        <taxon>Metazoa</taxon>
        <taxon>Ecdysozoa</taxon>
        <taxon>Arthropoda</taxon>
        <taxon>Hexapoda</taxon>
        <taxon>Insecta</taxon>
        <taxon>Pterygota</taxon>
        <taxon>Neoptera</taxon>
        <taxon>Paraneoptera</taxon>
        <taxon>Hemiptera</taxon>
        <taxon>Auchenorrhyncha</taxon>
        <taxon>Fulgoroidea</taxon>
        <taxon>Delphacidae</taxon>
        <taxon>Criomorphinae</taxon>
        <taxon>Laodelphax</taxon>
    </lineage>
</organism>
<accession>A0A482X3J3</accession>
<dbReference type="SMR" id="A0A482X3J3"/>
<dbReference type="OrthoDB" id="5296287at2759"/>
<evidence type="ECO:0000313" key="9">
    <source>
        <dbReference type="Proteomes" id="UP000291343"/>
    </source>
</evidence>
<keyword evidence="9" id="KW-1185">Reference proteome</keyword>
<feature type="region of interest" description="Disordered" evidence="5">
    <location>
        <begin position="1"/>
        <end position="21"/>
    </location>
</feature>
<reference evidence="8 9" key="1">
    <citation type="journal article" date="2017" name="Gigascience">
        <title>Genome sequence of the small brown planthopper, Laodelphax striatellus.</title>
        <authorList>
            <person name="Zhu J."/>
            <person name="Jiang F."/>
            <person name="Wang X."/>
            <person name="Yang P."/>
            <person name="Bao Y."/>
            <person name="Zhao W."/>
            <person name="Wang W."/>
            <person name="Lu H."/>
            <person name="Wang Q."/>
            <person name="Cui N."/>
            <person name="Li J."/>
            <person name="Chen X."/>
            <person name="Luo L."/>
            <person name="Yu J."/>
            <person name="Kang L."/>
            <person name="Cui F."/>
        </authorList>
    </citation>
    <scope>NUCLEOTIDE SEQUENCE [LARGE SCALE GENOMIC DNA]</scope>
    <source>
        <strain evidence="8">Lst14</strain>
    </source>
</reference>
<dbReference type="InterPro" id="IPR005828">
    <property type="entry name" value="MFS_sugar_transport-like"/>
</dbReference>
<evidence type="ECO:0000256" key="2">
    <source>
        <dbReference type="ARBA" id="ARBA00022692"/>
    </source>
</evidence>
<evidence type="ECO:0000256" key="5">
    <source>
        <dbReference type="SAM" id="MobiDB-lite"/>
    </source>
</evidence>
<keyword evidence="4 6" id="KW-0472">Membrane</keyword>
<evidence type="ECO:0000256" key="6">
    <source>
        <dbReference type="SAM" id="Phobius"/>
    </source>
</evidence>
<feature type="transmembrane region" description="Helical" evidence="6">
    <location>
        <begin position="331"/>
        <end position="352"/>
    </location>
</feature>
<dbReference type="InterPro" id="IPR005829">
    <property type="entry name" value="Sugar_transporter_CS"/>
</dbReference>
<evidence type="ECO:0000256" key="1">
    <source>
        <dbReference type="ARBA" id="ARBA00004141"/>
    </source>
</evidence>
<dbReference type="InterPro" id="IPR036259">
    <property type="entry name" value="MFS_trans_sf"/>
</dbReference>
<evidence type="ECO:0000259" key="7">
    <source>
        <dbReference type="PROSITE" id="PS50850"/>
    </source>
</evidence>
<dbReference type="AlphaFoldDB" id="A0A482X3J3"/>
<feature type="transmembrane region" description="Helical" evidence="6">
    <location>
        <begin position="387"/>
        <end position="406"/>
    </location>
</feature>
<dbReference type="SUPFAM" id="SSF103473">
    <property type="entry name" value="MFS general substrate transporter"/>
    <property type="match status" value="1"/>
</dbReference>